<protein>
    <submittedName>
        <fullName evidence="2">Uncharacterized protein</fullName>
    </submittedName>
</protein>
<feature type="region of interest" description="Disordered" evidence="1">
    <location>
        <begin position="46"/>
        <end position="99"/>
    </location>
</feature>
<name>A0ABR3NNB7_9TELE</name>
<keyword evidence="3" id="KW-1185">Reference proteome</keyword>
<gene>
    <name evidence="2" type="ORF">QQF64_025063</name>
</gene>
<feature type="compositionally biased region" description="Basic and acidic residues" evidence="1">
    <location>
        <begin position="1"/>
        <end position="23"/>
    </location>
</feature>
<comment type="caution">
    <text evidence="2">The sequence shown here is derived from an EMBL/GenBank/DDBJ whole genome shotgun (WGS) entry which is preliminary data.</text>
</comment>
<reference evidence="2 3" key="1">
    <citation type="submission" date="2023-09" db="EMBL/GenBank/DDBJ databases">
        <authorList>
            <person name="Wang M."/>
        </authorList>
    </citation>
    <scope>NUCLEOTIDE SEQUENCE [LARGE SCALE GENOMIC DNA]</scope>
    <source>
        <strain evidence="2">GT-2023</strain>
        <tissue evidence="2">Liver</tissue>
    </source>
</reference>
<proteinExistence type="predicted"/>
<accession>A0ABR3NNB7</accession>
<feature type="region of interest" description="Disordered" evidence="1">
    <location>
        <begin position="1"/>
        <end position="33"/>
    </location>
</feature>
<evidence type="ECO:0000313" key="2">
    <source>
        <dbReference type="EMBL" id="KAL1278390.1"/>
    </source>
</evidence>
<organism evidence="2 3">
    <name type="scientific">Cirrhinus molitorella</name>
    <name type="common">mud carp</name>
    <dbReference type="NCBI Taxonomy" id="172907"/>
    <lineage>
        <taxon>Eukaryota</taxon>
        <taxon>Metazoa</taxon>
        <taxon>Chordata</taxon>
        <taxon>Craniata</taxon>
        <taxon>Vertebrata</taxon>
        <taxon>Euteleostomi</taxon>
        <taxon>Actinopterygii</taxon>
        <taxon>Neopterygii</taxon>
        <taxon>Teleostei</taxon>
        <taxon>Ostariophysi</taxon>
        <taxon>Cypriniformes</taxon>
        <taxon>Cyprinidae</taxon>
        <taxon>Labeoninae</taxon>
        <taxon>Labeonini</taxon>
        <taxon>Cirrhinus</taxon>
    </lineage>
</organism>
<dbReference type="EMBL" id="JAYMGO010000003">
    <property type="protein sequence ID" value="KAL1278390.1"/>
    <property type="molecule type" value="Genomic_DNA"/>
</dbReference>
<sequence>MTERERERESSWGILDEQRREGEEVGGEGGWKGEGVCVCVWKRENHRETEREATDGRGGSRRKSHSERISKATVWERQIHRHRKNREEDGVRGQHLPNQ</sequence>
<evidence type="ECO:0000313" key="3">
    <source>
        <dbReference type="Proteomes" id="UP001558613"/>
    </source>
</evidence>
<evidence type="ECO:0000256" key="1">
    <source>
        <dbReference type="SAM" id="MobiDB-lite"/>
    </source>
</evidence>
<feature type="compositionally biased region" description="Basic and acidic residues" evidence="1">
    <location>
        <begin position="46"/>
        <end position="55"/>
    </location>
</feature>
<dbReference type="Proteomes" id="UP001558613">
    <property type="component" value="Unassembled WGS sequence"/>
</dbReference>